<feature type="domain" description="Phosphatidylinositol N-acetylglucosaminyltransferase subunit H conserved" evidence="4">
    <location>
        <begin position="83"/>
        <end position="156"/>
    </location>
</feature>
<dbReference type="OrthoDB" id="6256716at2759"/>
<proteinExistence type="inferred from homology"/>
<evidence type="ECO:0000256" key="2">
    <source>
        <dbReference type="ARBA" id="ARBA00009610"/>
    </source>
</evidence>
<keyword evidence="3" id="KW-0472">Membrane</keyword>
<feature type="transmembrane region" description="Helical" evidence="3">
    <location>
        <begin position="31"/>
        <end position="50"/>
    </location>
</feature>
<dbReference type="PANTHER" id="PTHR15231:SF1">
    <property type="entry name" value="PHOSPHATIDYLINOSITOL N-ACETYLGLUCOSAMINYLTRANSFERASE SUBUNIT H"/>
    <property type="match status" value="1"/>
</dbReference>
<evidence type="ECO:0000313" key="5">
    <source>
        <dbReference type="EMBL" id="SCU90905.1"/>
    </source>
</evidence>
<organism evidence="5 6">
    <name type="scientific">Lachancea mirantina</name>
    <dbReference type="NCBI Taxonomy" id="1230905"/>
    <lineage>
        <taxon>Eukaryota</taxon>
        <taxon>Fungi</taxon>
        <taxon>Dikarya</taxon>
        <taxon>Ascomycota</taxon>
        <taxon>Saccharomycotina</taxon>
        <taxon>Saccharomycetes</taxon>
        <taxon>Saccharomycetales</taxon>
        <taxon>Saccharomycetaceae</taxon>
        <taxon>Lachancea</taxon>
    </lineage>
</organism>
<evidence type="ECO:0000259" key="4">
    <source>
        <dbReference type="Pfam" id="PF10181"/>
    </source>
</evidence>
<dbReference type="PANTHER" id="PTHR15231">
    <property type="entry name" value="PHOSPHATIDYLINOSITOL N-ACETYLGLUCOSAMINYLTRANSFERASE SUBUNIT H"/>
    <property type="match status" value="1"/>
</dbReference>
<dbReference type="Pfam" id="PF10181">
    <property type="entry name" value="PIG-H"/>
    <property type="match status" value="1"/>
</dbReference>
<protein>
    <submittedName>
        <fullName evidence="5">LAMI_0E04038g1_1</fullName>
    </submittedName>
</protein>
<dbReference type="InterPro" id="IPR019328">
    <property type="entry name" value="PIGH-H_dom"/>
</dbReference>
<dbReference type="EMBL" id="LT598465">
    <property type="protein sequence ID" value="SCU90905.1"/>
    <property type="molecule type" value="Genomic_DNA"/>
</dbReference>
<dbReference type="AlphaFoldDB" id="A0A1G4JKB8"/>
<sequence length="195" mass="22109">MGQTKYIFESESNDTGSFRKFVITPTNYNRIWALNLVVFTVVVISAHFFICQEFTNGQHQKVFTMVSVLVSLALIRNPPIEFLSIFRSGGIQISAMRGCILFPTWLNFKLLQTDDFLPRDSINDVIINEGFTKGFKVIFYLAVLEKDKSDLKLVFPVCLALIIAKRSRKFSTTKPLTKNPILTLDPSLHNPGSLI</sequence>
<accession>A0A1G4JKB8</accession>
<dbReference type="STRING" id="1230905.A0A1G4JKB8"/>
<evidence type="ECO:0000256" key="1">
    <source>
        <dbReference type="ARBA" id="ARBA00004687"/>
    </source>
</evidence>
<dbReference type="InterPro" id="IPR044215">
    <property type="entry name" value="PIG-H"/>
</dbReference>
<dbReference type="GO" id="GO:0000506">
    <property type="term" value="C:glycosylphosphatidylinositol-N-acetylglucosaminyltransferase (GPI-GnT) complex"/>
    <property type="evidence" value="ECO:0007669"/>
    <property type="project" value="InterPro"/>
</dbReference>
<dbReference type="GO" id="GO:0006506">
    <property type="term" value="P:GPI anchor biosynthetic process"/>
    <property type="evidence" value="ECO:0007669"/>
    <property type="project" value="InterPro"/>
</dbReference>
<keyword evidence="3" id="KW-0812">Transmembrane</keyword>
<keyword evidence="6" id="KW-1185">Reference proteome</keyword>
<name>A0A1G4JKB8_9SACH</name>
<evidence type="ECO:0000256" key="3">
    <source>
        <dbReference type="SAM" id="Phobius"/>
    </source>
</evidence>
<dbReference type="Proteomes" id="UP000191024">
    <property type="component" value="Chromosome E"/>
</dbReference>
<comment type="pathway">
    <text evidence="1">Glycolipid biosynthesis; glycosylphosphatidylinositol-anchor biosynthesis.</text>
</comment>
<gene>
    <name evidence="5" type="ORF">LAMI_0E04038G</name>
</gene>
<evidence type="ECO:0000313" key="6">
    <source>
        <dbReference type="Proteomes" id="UP000191024"/>
    </source>
</evidence>
<comment type="similarity">
    <text evidence="2">Belongs to the PIGH family.</text>
</comment>
<keyword evidence="3" id="KW-1133">Transmembrane helix</keyword>
<reference evidence="5 6" key="1">
    <citation type="submission" date="2016-03" db="EMBL/GenBank/DDBJ databases">
        <authorList>
            <person name="Devillers H."/>
        </authorList>
    </citation>
    <scope>NUCLEOTIDE SEQUENCE [LARGE SCALE GENOMIC DNA]</scope>
    <source>
        <strain evidence="5">CBS 11717</strain>
    </source>
</reference>